<keyword evidence="4" id="KW-0540">Nuclease</keyword>
<dbReference type="GO" id="GO:0003676">
    <property type="term" value="F:nucleic acid binding"/>
    <property type="evidence" value="ECO:0007669"/>
    <property type="project" value="InterPro"/>
</dbReference>
<evidence type="ECO:0000313" key="10">
    <source>
        <dbReference type="Proteomes" id="UP000284822"/>
    </source>
</evidence>
<evidence type="ECO:0000256" key="7">
    <source>
        <dbReference type="ARBA" id="ARBA00070925"/>
    </source>
</evidence>
<dbReference type="InterPro" id="IPR036397">
    <property type="entry name" value="RNaseH_sf"/>
</dbReference>
<sequence length="178" mass="20209">MNFVAMDFETANGRGSSACSLALALVENNQITDTFYTLINPLQDFNYRNIAIHHIRPADVEKAPTFDQIWPHIQDLFTLDNIVAAHNANFDIRVLRQTLAMFNLQAPSYYAIDTVWTSRKLYPEMPNHKLNTVASLLKIPLHHHHHALDDTIACAEILIKTAAQFGEEPIKKMTKIIS</sequence>
<evidence type="ECO:0000313" key="9">
    <source>
        <dbReference type="EMBL" id="RHW47318.1"/>
    </source>
</evidence>
<dbReference type="CDD" id="cd06130">
    <property type="entry name" value="DNA_pol_III_epsilon_like"/>
    <property type="match status" value="1"/>
</dbReference>
<evidence type="ECO:0000256" key="4">
    <source>
        <dbReference type="ARBA" id="ARBA00022722"/>
    </source>
</evidence>
<dbReference type="Gene3D" id="3.30.420.10">
    <property type="entry name" value="Ribonuclease H-like superfamily/Ribonuclease H"/>
    <property type="match status" value="1"/>
</dbReference>
<dbReference type="AlphaFoldDB" id="A0A3R6YJH7"/>
<dbReference type="GO" id="GO:0005829">
    <property type="term" value="C:cytosol"/>
    <property type="evidence" value="ECO:0007669"/>
    <property type="project" value="TreeGrafter"/>
</dbReference>
<comment type="caution">
    <text evidence="9">The sequence shown here is derived from an EMBL/GenBank/DDBJ whole genome shotgun (WGS) entry which is preliminary data.</text>
</comment>
<dbReference type="EMBL" id="QOCS01000008">
    <property type="protein sequence ID" value="RHW47318.1"/>
    <property type="molecule type" value="Genomic_DNA"/>
</dbReference>
<organism evidence="9 10">
    <name type="scientific">Bombilactobacillus bombi</name>
    <dbReference type="NCBI Taxonomy" id="1303590"/>
    <lineage>
        <taxon>Bacteria</taxon>
        <taxon>Bacillati</taxon>
        <taxon>Bacillota</taxon>
        <taxon>Bacilli</taxon>
        <taxon>Lactobacillales</taxon>
        <taxon>Lactobacillaceae</taxon>
        <taxon>Bombilactobacillus</taxon>
    </lineage>
</organism>
<evidence type="ECO:0000256" key="3">
    <source>
        <dbReference type="ARBA" id="ARBA00022705"/>
    </source>
</evidence>
<dbReference type="Proteomes" id="UP000284822">
    <property type="component" value="Unassembled WGS sequence"/>
</dbReference>
<dbReference type="GO" id="GO:0003887">
    <property type="term" value="F:DNA-directed DNA polymerase activity"/>
    <property type="evidence" value="ECO:0007669"/>
    <property type="project" value="UniProtKB-KW"/>
</dbReference>
<evidence type="ECO:0000256" key="5">
    <source>
        <dbReference type="ARBA" id="ARBA00022839"/>
    </source>
</evidence>
<dbReference type="InterPro" id="IPR013520">
    <property type="entry name" value="Ribonucl_H"/>
</dbReference>
<dbReference type="PANTHER" id="PTHR30231">
    <property type="entry name" value="DNA POLYMERASE III SUBUNIT EPSILON"/>
    <property type="match status" value="1"/>
</dbReference>
<evidence type="ECO:0000256" key="2">
    <source>
        <dbReference type="ARBA" id="ARBA00022695"/>
    </source>
</evidence>
<dbReference type="RefSeq" id="WP_118910458.1">
    <property type="nucleotide sequence ID" value="NZ_QOCS01000008.1"/>
</dbReference>
<dbReference type="GO" id="GO:0006260">
    <property type="term" value="P:DNA replication"/>
    <property type="evidence" value="ECO:0007669"/>
    <property type="project" value="UniProtKB-KW"/>
</dbReference>
<evidence type="ECO:0000256" key="1">
    <source>
        <dbReference type="ARBA" id="ARBA00022679"/>
    </source>
</evidence>
<evidence type="ECO:0000259" key="8">
    <source>
        <dbReference type="SMART" id="SM00479"/>
    </source>
</evidence>
<proteinExistence type="predicted"/>
<keyword evidence="3" id="KW-0235">DNA replication</keyword>
<accession>A0A3R6YJH7</accession>
<dbReference type="SMART" id="SM00479">
    <property type="entry name" value="EXOIII"/>
    <property type="match status" value="1"/>
</dbReference>
<dbReference type="PANTHER" id="PTHR30231:SF42">
    <property type="entry name" value="EXONUCLEASE"/>
    <property type="match status" value="1"/>
</dbReference>
<keyword evidence="5 9" id="KW-0269">Exonuclease</keyword>
<name>A0A3R6YJH7_9LACO</name>
<keyword evidence="1" id="KW-0808">Transferase</keyword>
<keyword evidence="6" id="KW-0239">DNA-directed DNA polymerase</keyword>
<protein>
    <recommendedName>
        <fullName evidence="7">DNA polymerase III polC-type</fullName>
    </recommendedName>
</protein>
<keyword evidence="5 9" id="KW-0378">Hydrolase</keyword>
<dbReference type="InterPro" id="IPR012337">
    <property type="entry name" value="RNaseH-like_sf"/>
</dbReference>
<gene>
    <name evidence="9" type="ORF">DS832_03980</name>
</gene>
<reference evidence="9 10" key="1">
    <citation type="submission" date="2018-07" db="EMBL/GenBank/DDBJ databases">
        <title>Genome sequences of six Lactobacillus spp. isolated from bumble bee guts.</title>
        <authorList>
            <person name="Motta E.V.S."/>
            <person name="Moran N.A."/>
        </authorList>
    </citation>
    <scope>NUCLEOTIDE SEQUENCE [LARGE SCALE GENOMIC DNA]</scope>
    <source>
        <strain evidence="9 10">LV-8.1</strain>
    </source>
</reference>
<dbReference type="GO" id="GO:0008408">
    <property type="term" value="F:3'-5' exonuclease activity"/>
    <property type="evidence" value="ECO:0007669"/>
    <property type="project" value="TreeGrafter"/>
</dbReference>
<evidence type="ECO:0000256" key="6">
    <source>
        <dbReference type="ARBA" id="ARBA00022932"/>
    </source>
</evidence>
<dbReference type="SUPFAM" id="SSF53098">
    <property type="entry name" value="Ribonuclease H-like"/>
    <property type="match status" value="1"/>
</dbReference>
<dbReference type="Pfam" id="PF00929">
    <property type="entry name" value="RNase_T"/>
    <property type="match status" value="1"/>
</dbReference>
<dbReference type="FunFam" id="3.30.420.10:FF:000045">
    <property type="entry name" value="3'-5' exonuclease DinG"/>
    <property type="match status" value="1"/>
</dbReference>
<keyword evidence="2" id="KW-0548">Nucleotidyltransferase</keyword>
<feature type="domain" description="Exonuclease" evidence="8">
    <location>
        <begin position="2"/>
        <end position="167"/>
    </location>
</feature>